<evidence type="ECO:0000313" key="4">
    <source>
        <dbReference type="Proteomes" id="UP000565441"/>
    </source>
</evidence>
<gene>
    <name evidence="3" type="ORF">D9615_009023</name>
</gene>
<dbReference type="GO" id="GO:0003676">
    <property type="term" value="F:nucleic acid binding"/>
    <property type="evidence" value="ECO:0007669"/>
    <property type="project" value="InterPro"/>
</dbReference>
<feature type="transmembrane region" description="Helical" evidence="2">
    <location>
        <begin position="379"/>
        <end position="400"/>
    </location>
</feature>
<name>A0A8H5LYF8_9AGAR</name>
<dbReference type="SUPFAM" id="SSF56219">
    <property type="entry name" value="DNase I-like"/>
    <property type="match status" value="1"/>
</dbReference>
<dbReference type="Gene3D" id="3.60.10.10">
    <property type="entry name" value="Endonuclease/exonuclease/phosphatase"/>
    <property type="match status" value="1"/>
</dbReference>
<dbReference type="InterPro" id="IPR036691">
    <property type="entry name" value="Endo/exonu/phosph_ase_sf"/>
</dbReference>
<keyword evidence="2" id="KW-0472">Membrane</keyword>
<keyword evidence="2" id="KW-0812">Transmembrane</keyword>
<reference evidence="3 4" key="1">
    <citation type="journal article" date="2020" name="ISME J.">
        <title>Uncovering the hidden diversity of litter-decomposition mechanisms in mushroom-forming fungi.</title>
        <authorList>
            <person name="Floudas D."/>
            <person name="Bentzer J."/>
            <person name="Ahren D."/>
            <person name="Johansson T."/>
            <person name="Persson P."/>
            <person name="Tunlid A."/>
        </authorList>
    </citation>
    <scope>NUCLEOTIDE SEQUENCE [LARGE SCALE GENOMIC DNA]</scope>
    <source>
        <strain evidence="3 4">CBS 661.87</strain>
    </source>
</reference>
<dbReference type="Gene3D" id="3.30.420.10">
    <property type="entry name" value="Ribonuclease H-like superfamily/Ribonuclease H"/>
    <property type="match status" value="1"/>
</dbReference>
<organism evidence="3 4">
    <name type="scientific">Tricholomella constricta</name>
    <dbReference type="NCBI Taxonomy" id="117010"/>
    <lineage>
        <taxon>Eukaryota</taxon>
        <taxon>Fungi</taxon>
        <taxon>Dikarya</taxon>
        <taxon>Basidiomycota</taxon>
        <taxon>Agaricomycotina</taxon>
        <taxon>Agaricomycetes</taxon>
        <taxon>Agaricomycetidae</taxon>
        <taxon>Agaricales</taxon>
        <taxon>Tricholomatineae</taxon>
        <taxon>Lyophyllaceae</taxon>
        <taxon>Tricholomella</taxon>
    </lineage>
</organism>
<dbReference type="InterPro" id="IPR012337">
    <property type="entry name" value="RNaseH-like_sf"/>
</dbReference>
<feature type="compositionally biased region" description="Polar residues" evidence="1">
    <location>
        <begin position="205"/>
        <end position="218"/>
    </location>
</feature>
<evidence type="ECO:0000313" key="3">
    <source>
        <dbReference type="EMBL" id="KAF5374645.1"/>
    </source>
</evidence>
<sequence>MMSTVQRFVSCFVVVYSTYRPSSSISVFPQEEIFVPRLLWEHNNKPIFRRTLGDQVSKGADQITASVSLLIREVGELKSGLAAVQQQQVTLSNNQDRLLGFVSSLSDRITTTQQALLVQGQQQQFRSMVGDLDGQINGLRVYMLMSQDPGEKQEMKDQLDDLVRQRDEAKVHLGSSTLELAAVMGVPTVAPPPIMGAPANAPSPAVTSASDVSITVTPSSSRRTNVASSSAPTKRRRISPPQTPTPVRGPIAASGSTSVAGPLGGSADIEVDDDYDLVSAKSLRFASPSLVDGGYRHVSTAPEVSPLIRVAASTLKQRNQRAVRQRGWKDGFVAPTLSCAIPFSFLLNSAFIMYNFCVPPPTFLHSVSFLSISCTRSTFLLRVLILLLFLTFAVNATMAMPVPAQTSVSMLALNANGLVLPHIFVISETKTRSNAGSQLQVPNYEIFDENGVQCAASNRGKWGIVLGIRKDIQVVSRIPVVFDALRGRVAAVDIVIPSVTDPFIHRIFAVYAPCDPNLDRLSRDFWPILTSLVQSSPTSWSLLGDLNATVSASERASDNVHSRRLYNNFLRATSGTDFWQLNPDRNRFMDWTCRAWKSTEGGNIIDRIVSSSQSLADGEINTEATWIPGSDHRAVVGRAVLCSQGRAHQISPENPSYVPYKPAPPLRIKFPGKSDKFRFKLFSDAVDRLIAVDRVDLETEIVNDDLYLNCYHKLSRIIDTAAEESFGRNKALSLNAPPEPTSPLIRQLVASIRHLGGAVLISRGSHQATSYGSQQAFFTYSTAYLSLDPPSALSLTAYIIEAKRQAHRDLYAAKKAWITERARRYETGRMLGALRGGSTKRLFNGASCFVSLPTALSSVSGSPRIETDPAAVSDITREYFSKLYHHQKPPDKPKPWMTTPSVREVRERVALDPFVWPLSADPRVFEPCFERETLAHPLAPMDGRNGNVKDSHLTYFHKRGVRTDLSNWRGLLISNFLANSPMTWLNFNLSPYSARLGIIPETQVATQPGVQTRDLMSFLAGLKTWSKRTKTPVYLLKRDQMKGFDYLAPDGFYDACKAYGLPDAICDLDRAAQSSIRCFPRTAFGIAEPIVVEGVTKQGGPMSPFKATMTTSLGHRYLTDLAANDPDCIVISSTSHARGDPHLPDDQLSLKFTMAEATDDSYIGALSVSALRRFTLEMERFQFVYGWLTSWEKTTVHILNDTGSILDHISLPSITNSPGVDPWVVTEHEVPVSSNEFNFLRAQVDDPRSRFLELFAFIESFVFPRFMSRTPFALLRKIVSQNIVSKCRALLSLQPISHSEATLLDQLVARRVHETRGFPFCPNSLISSLPLDLGGFDFPSIARINAGIAIDGLSRDLNHHIPAYRTMARITLADWTCQFNSCRSPLDGDGLGRSFRHSKGSIPSSWLIAHHAMSSFSPPLSLRSTDQCHLVQGDCAIAHAVIAVRSSTSANPFLTVATLNGHTLRSLKSMGVRQLCQIGKWMVGTSGVTSFNMLPLPPGRWTNAQIRNWELMGQFMASAEVRRLFCGDLELLMPRSSRRLLAEAQILALARHSGLSPAPTSHSPHLWATDGSMQPATAGLFDHKAVTAALTGSSTLVLRIPGRNVSILHGEVMGLIAAMIVADHGNSLTKVYTDHLNSVRLLDDSRTHANIGARIRGMNGRSYYRWLTELYSDGRIQLEYVKGHSEVSSIPSALNHYADHYASGAQHNVSKIPRAPIPTFLMDAFTFFSPDDGWIESNIRTYADRFMAIATARALQVDLRMLRSIYDPTPPPDFPYLRALSSYSAMIQLYARAGQLPTAARLFERKLISSSKCRFGCGSIVEDDHHIFVECPRFASHRQDAQDELVESTRIKCADFCPRICDGAASRLVTAAKSLFTDDSRIWPLHRSAYYLGRTPDVATIIGPFSPIHPPLIIPFANLNQRRFIFRIASDWHLYSIRLAGRIWGELQREMAIGAGF</sequence>
<dbReference type="EMBL" id="JAACJP010000035">
    <property type="protein sequence ID" value="KAF5374645.1"/>
    <property type="molecule type" value="Genomic_DNA"/>
</dbReference>
<proteinExistence type="predicted"/>
<dbReference type="OrthoDB" id="3251015at2759"/>
<protein>
    <submittedName>
        <fullName evidence="3">Uncharacterized protein</fullName>
    </submittedName>
</protein>
<dbReference type="InterPro" id="IPR036397">
    <property type="entry name" value="RNaseH_sf"/>
</dbReference>
<feature type="compositionally biased region" description="Low complexity" evidence="1">
    <location>
        <begin position="219"/>
        <end position="231"/>
    </location>
</feature>
<keyword evidence="4" id="KW-1185">Reference proteome</keyword>
<evidence type="ECO:0000256" key="2">
    <source>
        <dbReference type="SAM" id="Phobius"/>
    </source>
</evidence>
<feature type="region of interest" description="Disordered" evidence="1">
    <location>
        <begin position="200"/>
        <end position="265"/>
    </location>
</feature>
<evidence type="ECO:0000256" key="1">
    <source>
        <dbReference type="SAM" id="MobiDB-lite"/>
    </source>
</evidence>
<dbReference type="Proteomes" id="UP000565441">
    <property type="component" value="Unassembled WGS sequence"/>
</dbReference>
<keyword evidence="2" id="KW-1133">Transmembrane helix</keyword>
<accession>A0A8H5LYF8</accession>
<comment type="caution">
    <text evidence="3">The sequence shown here is derived from an EMBL/GenBank/DDBJ whole genome shotgun (WGS) entry which is preliminary data.</text>
</comment>
<dbReference type="SUPFAM" id="SSF53098">
    <property type="entry name" value="Ribonuclease H-like"/>
    <property type="match status" value="1"/>
</dbReference>